<dbReference type="RefSeq" id="WP_159755104.1">
    <property type="nucleotide sequence ID" value="NZ_WUQX01000001.1"/>
</dbReference>
<keyword evidence="1" id="KW-0175">Coiled coil</keyword>
<dbReference type="InterPro" id="IPR006842">
    <property type="entry name" value="Transposase_31"/>
</dbReference>
<keyword evidence="4" id="KW-1185">Reference proteome</keyword>
<dbReference type="EMBL" id="WUQX01000001">
    <property type="protein sequence ID" value="MXP78468.1"/>
    <property type="molecule type" value="Genomic_DNA"/>
</dbReference>
<evidence type="ECO:0000259" key="2">
    <source>
        <dbReference type="Pfam" id="PF04754"/>
    </source>
</evidence>
<feature type="domain" description="Transposase (putative) YhgA-like" evidence="2">
    <location>
        <begin position="170"/>
        <end position="249"/>
    </location>
</feature>
<organism evidence="3 4">
    <name type="scientific">Sporofaciens musculi</name>
    <dbReference type="NCBI Taxonomy" id="2681861"/>
    <lineage>
        <taxon>Bacteria</taxon>
        <taxon>Bacillati</taxon>
        <taxon>Bacillota</taxon>
        <taxon>Clostridia</taxon>
        <taxon>Lachnospirales</taxon>
        <taxon>Lachnospiraceae</taxon>
        <taxon>Sporofaciens</taxon>
    </lineage>
</organism>
<dbReference type="Proteomes" id="UP000460412">
    <property type="component" value="Unassembled WGS sequence"/>
</dbReference>
<evidence type="ECO:0000313" key="3">
    <source>
        <dbReference type="EMBL" id="MXP78468.1"/>
    </source>
</evidence>
<dbReference type="Pfam" id="PF04754">
    <property type="entry name" value="Transposase_31"/>
    <property type="match status" value="1"/>
</dbReference>
<gene>
    <name evidence="3" type="ORF">GN277_24915</name>
</gene>
<feature type="coiled-coil region" evidence="1">
    <location>
        <begin position="119"/>
        <end position="146"/>
    </location>
</feature>
<name>A0A7X3ML61_9FIRM</name>
<dbReference type="AlphaFoldDB" id="A0A7X3ML61"/>
<evidence type="ECO:0000256" key="1">
    <source>
        <dbReference type="SAM" id="Coils"/>
    </source>
</evidence>
<reference evidence="3 4" key="1">
    <citation type="submission" date="2019-12" db="EMBL/GenBank/DDBJ databases">
        <title>Sporaefaciens musculi gen. nov., sp. nov., a novel bacterium isolated from the caecum of an obese mouse.</title>
        <authorList>
            <person name="Rasmussen T.S."/>
            <person name="Streidl T."/>
            <person name="Hitch T.C.A."/>
            <person name="Wortmann E."/>
            <person name="Deptula P."/>
            <person name="Hansen M."/>
            <person name="Nielsen D.S."/>
            <person name="Clavel T."/>
            <person name="Vogensen F.K."/>
        </authorList>
    </citation>
    <scope>NUCLEOTIDE SEQUENCE [LARGE SCALE GENOMIC DNA]</scope>
    <source>
        <strain evidence="3 4">WCA-9-b2</strain>
    </source>
</reference>
<accession>A0A7X3ML61</accession>
<comment type="caution">
    <text evidence="3">The sequence shown here is derived from an EMBL/GenBank/DDBJ whole genome shotgun (WGS) entry which is preliminary data.</text>
</comment>
<sequence length="343" mass="39170">MGKKGGERPLKADTITKDYISDTNVFADVFNYYIYGGEQVISPEQLEERDPAEIALPYGADGAVVPVQKFRDAQKLCTVMTDGKLEYVIYGTEAQAKIHNAMTVRNNLYDALEYAGQVAEAAKSHRKELKKEKERKLELGEEISNEGKKSLTSDEFLSGFWEDDRLIPSVTVTIYFGADEWTGAMSLFDMMEVKEPRILACMDNYHLRLIAPTRMPDEEIMKFQSSLREVLLFIKYSKNPENLNRILKDNEQRFREMERRAVDVIEVITNTGLKYKESEEKIDVCEAIKEIRMEERRIGELKKAQESARNFYNLGVDIETIAKGVGYAVDVVKGWVGLSPDVQ</sequence>
<proteinExistence type="predicted"/>
<evidence type="ECO:0000313" key="4">
    <source>
        <dbReference type="Proteomes" id="UP000460412"/>
    </source>
</evidence>
<protein>
    <submittedName>
        <fullName evidence="3">Transposase</fullName>
    </submittedName>
</protein>